<keyword evidence="4 5" id="KW-0274">FAD</keyword>
<comment type="similarity">
    <text evidence="2 6">Belongs to the GMC oxidoreductase family.</text>
</comment>
<dbReference type="PIRSF" id="PIRSF000137">
    <property type="entry name" value="Alcohol_oxidase"/>
    <property type="match status" value="1"/>
</dbReference>
<dbReference type="GO" id="GO:0050660">
    <property type="term" value="F:flavin adenine dinucleotide binding"/>
    <property type="evidence" value="ECO:0007669"/>
    <property type="project" value="InterPro"/>
</dbReference>
<dbReference type="RefSeq" id="WP_158030069.1">
    <property type="nucleotide sequence ID" value="NZ_BMHG01000002.1"/>
</dbReference>
<protein>
    <submittedName>
        <fullName evidence="10">GMC oxidoreductase</fullName>
    </submittedName>
</protein>
<dbReference type="PROSITE" id="PS00624">
    <property type="entry name" value="GMC_OXRED_2"/>
    <property type="match status" value="1"/>
</dbReference>
<reference evidence="10 11" key="1">
    <citation type="submission" date="2019-09" db="EMBL/GenBank/DDBJ databases">
        <title>Phylogeny of genus Pseudoclavibacter and closely related genus.</title>
        <authorList>
            <person name="Li Y."/>
        </authorList>
    </citation>
    <scope>NUCLEOTIDE SEQUENCE [LARGE SCALE GENOMIC DNA]</scope>
    <source>
        <strain evidence="10 11">EGI 60007</strain>
    </source>
</reference>
<comment type="cofactor">
    <cofactor evidence="1 5">
        <name>FAD</name>
        <dbReference type="ChEBI" id="CHEBI:57692"/>
    </cofactor>
</comment>
<evidence type="ECO:0000256" key="5">
    <source>
        <dbReference type="PIRSR" id="PIRSR000137-2"/>
    </source>
</evidence>
<organism evidence="10 11">
    <name type="scientific">Pseudoclavibacter endophyticus</name>
    <dbReference type="NCBI Taxonomy" id="1778590"/>
    <lineage>
        <taxon>Bacteria</taxon>
        <taxon>Bacillati</taxon>
        <taxon>Actinomycetota</taxon>
        <taxon>Actinomycetes</taxon>
        <taxon>Micrococcales</taxon>
        <taxon>Microbacteriaceae</taxon>
        <taxon>Pseudoclavibacter</taxon>
    </lineage>
</organism>
<keyword evidence="11" id="KW-1185">Reference proteome</keyword>
<dbReference type="Proteomes" id="UP000431744">
    <property type="component" value="Unassembled WGS sequence"/>
</dbReference>
<proteinExistence type="inferred from homology"/>
<dbReference type="InterPro" id="IPR000172">
    <property type="entry name" value="GMC_OxRdtase_N"/>
</dbReference>
<dbReference type="SUPFAM" id="SSF51905">
    <property type="entry name" value="FAD/NAD(P)-binding domain"/>
    <property type="match status" value="1"/>
</dbReference>
<feature type="compositionally biased region" description="Basic and acidic residues" evidence="7">
    <location>
        <begin position="516"/>
        <end position="532"/>
    </location>
</feature>
<sequence length="532" mass="57037">MTDWDYIVVGGGTAGAILAARLTEDPASNVLVLEAGPDYRSADTPTQFHDRNLGRGLALQPPREEQNPEFFFSGITARRTPEQAVFPYRRGRGLGGSSTINGLCAIRGVPDDFALWQQMGADGWGYDDLLPSFRASETDAQFPGSPWHGHNGPIPVYREPESGWGGTDIALRDAALAAGYGWHDDHNAPTGTGATTFAMNIRDGKRVSTNDAYLDPARDRANLTVVGGAHVDRVLFDGMRAVGLRLADGAEHRVAAGGEVLLCAGAIHSPAILLRSGIGPEAELQRLGAERTAILPVGEGHQDHAVVFIEVPVDPSSQQCVGNRPTNVVVRYSSGLAGAHENDMMLMASNHNYWFGLPTAGVAVQLNQAFSRGEFRLPSLDPFADPHLEMHLLGDERDLVRMRDGVDRIRALLEHPAMKRLATGPAVLPEDASLRHAVKDVMHACSTARMGAPGDPEAVVDSECRVLGIDGLRVVDASIMPTTVSANLFLTVVAIAERMAERLTGRSHAPASTGEARADQPAEHRTHERSVA</sequence>
<dbReference type="PROSITE" id="PS00623">
    <property type="entry name" value="GMC_OXRED_1"/>
    <property type="match status" value="1"/>
</dbReference>
<evidence type="ECO:0000259" key="8">
    <source>
        <dbReference type="PROSITE" id="PS00623"/>
    </source>
</evidence>
<gene>
    <name evidence="10" type="ORF">F8O04_14360</name>
</gene>
<feature type="domain" description="Glucose-methanol-choline oxidoreductase N-terminal" evidence="8">
    <location>
        <begin position="91"/>
        <end position="114"/>
    </location>
</feature>
<dbReference type="InterPro" id="IPR007867">
    <property type="entry name" value="GMC_OxRtase_C"/>
</dbReference>
<dbReference type="Gene3D" id="3.50.50.60">
    <property type="entry name" value="FAD/NAD(P)-binding domain"/>
    <property type="match status" value="1"/>
</dbReference>
<keyword evidence="3 6" id="KW-0285">Flavoprotein</keyword>
<dbReference type="InterPro" id="IPR012132">
    <property type="entry name" value="GMC_OxRdtase"/>
</dbReference>
<evidence type="ECO:0000259" key="9">
    <source>
        <dbReference type="PROSITE" id="PS00624"/>
    </source>
</evidence>
<dbReference type="PANTHER" id="PTHR11552:SF147">
    <property type="entry name" value="CHOLINE DEHYDROGENASE, MITOCHONDRIAL"/>
    <property type="match status" value="1"/>
</dbReference>
<evidence type="ECO:0000256" key="4">
    <source>
        <dbReference type="ARBA" id="ARBA00022827"/>
    </source>
</evidence>
<accession>A0A6H9WJ98</accession>
<dbReference type="SUPFAM" id="SSF54373">
    <property type="entry name" value="FAD-linked reductases, C-terminal domain"/>
    <property type="match status" value="1"/>
</dbReference>
<evidence type="ECO:0000256" key="2">
    <source>
        <dbReference type="ARBA" id="ARBA00010790"/>
    </source>
</evidence>
<feature type="region of interest" description="Disordered" evidence="7">
    <location>
        <begin position="504"/>
        <end position="532"/>
    </location>
</feature>
<name>A0A6H9WJ98_9MICO</name>
<dbReference type="AlphaFoldDB" id="A0A6H9WJ98"/>
<evidence type="ECO:0000313" key="10">
    <source>
        <dbReference type="EMBL" id="KAB1646903.1"/>
    </source>
</evidence>
<dbReference type="InterPro" id="IPR036188">
    <property type="entry name" value="FAD/NAD-bd_sf"/>
</dbReference>
<dbReference type="PANTHER" id="PTHR11552">
    <property type="entry name" value="GLUCOSE-METHANOL-CHOLINE GMC OXIDOREDUCTASE"/>
    <property type="match status" value="1"/>
</dbReference>
<dbReference type="Pfam" id="PF05199">
    <property type="entry name" value="GMC_oxred_C"/>
    <property type="match status" value="1"/>
</dbReference>
<comment type="caution">
    <text evidence="10">The sequence shown here is derived from an EMBL/GenBank/DDBJ whole genome shotgun (WGS) entry which is preliminary data.</text>
</comment>
<dbReference type="Gene3D" id="3.30.410.40">
    <property type="match status" value="1"/>
</dbReference>
<evidence type="ECO:0000256" key="6">
    <source>
        <dbReference type="RuleBase" id="RU003968"/>
    </source>
</evidence>
<evidence type="ECO:0000313" key="11">
    <source>
        <dbReference type="Proteomes" id="UP000431744"/>
    </source>
</evidence>
<dbReference type="OrthoDB" id="9785276at2"/>
<evidence type="ECO:0000256" key="1">
    <source>
        <dbReference type="ARBA" id="ARBA00001974"/>
    </source>
</evidence>
<evidence type="ECO:0000256" key="3">
    <source>
        <dbReference type="ARBA" id="ARBA00022630"/>
    </source>
</evidence>
<dbReference type="Pfam" id="PF00732">
    <property type="entry name" value="GMC_oxred_N"/>
    <property type="match status" value="1"/>
</dbReference>
<dbReference type="EMBL" id="WBJY01000004">
    <property type="protein sequence ID" value="KAB1646903.1"/>
    <property type="molecule type" value="Genomic_DNA"/>
</dbReference>
<feature type="binding site" evidence="5">
    <location>
        <position position="231"/>
    </location>
    <ligand>
        <name>FAD</name>
        <dbReference type="ChEBI" id="CHEBI:57692"/>
    </ligand>
</feature>
<evidence type="ECO:0000256" key="7">
    <source>
        <dbReference type="SAM" id="MobiDB-lite"/>
    </source>
</evidence>
<feature type="domain" description="Glucose-methanol-choline oxidoreductase N-terminal" evidence="9">
    <location>
        <begin position="265"/>
        <end position="279"/>
    </location>
</feature>
<dbReference type="GO" id="GO:0016614">
    <property type="term" value="F:oxidoreductase activity, acting on CH-OH group of donors"/>
    <property type="evidence" value="ECO:0007669"/>
    <property type="project" value="InterPro"/>
</dbReference>